<dbReference type="GO" id="GO:0071949">
    <property type="term" value="F:FAD binding"/>
    <property type="evidence" value="ECO:0007669"/>
    <property type="project" value="InterPro"/>
</dbReference>
<evidence type="ECO:0000256" key="2">
    <source>
        <dbReference type="ARBA" id="ARBA00022630"/>
    </source>
</evidence>
<organism evidence="5 6">
    <name type="scientific">Nocardia terrae</name>
    <dbReference type="NCBI Taxonomy" id="2675851"/>
    <lineage>
        <taxon>Bacteria</taxon>
        <taxon>Bacillati</taxon>
        <taxon>Actinomycetota</taxon>
        <taxon>Actinomycetes</taxon>
        <taxon>Mycobacteriales</taxon>
        <taxon>Nocardiaceae</taxon>
        <taxon>Nocardia</taxon>
    </lineage>
</organism>
<evidence type="ECO:0000313" key="6">
    <source>
        <dbReference type="Proteomes" id="UP000466794"/>
    </source>
</evidence>
<comment type="cofactor">
    <cofactor evidence="1">
        <name>FAD</name>
        <dbReference type="ChEBI" id="CHEBI:57692"/>
    </cofactor>
</comment>
<proteinExistence type="predicted"/>
<comment type="caution">
    <text evidence="5">The sequence shown here is derived from an EMBL/GenBank/DDBJ whole genome shotgun (WGS) entry which is preliminary data.</text>
</comment>
<evidence type="ECO:0000256" key="3">
    <source>
        <dbReference type="ARBA" id="ARBA00022827"/>
    </source>
</evidence>
<dbReference type="Gene3D" id="3.40.30.120">
    <property type="match status" value="1"/>
</dbReference>
<keyword evidence="3" id="KW-0274">FAD</keyword>
<dbReference type="Gene3D" id="3.50.50.60">
    <property type="entry name" value="FAD/NAD(P)-binding domain"/>
    <property type="match status" value="1"/>
</dbReference>
<dbReference type="Gene3D" id="3.30.70.2450">
    <property type="match status" value="1"/>
</dbReference>
<dbReference type="Proteomes" id="UP000466794">
    <property type="component" value="Unassembled WGS sequence"/>
</dbReference>
<dbReference type="Pfam" id="PF01494">
    <property type="entry name" value="FAD_binding_3"/>
    <property type="match status" value="1"/>
</dbReference>
<reference evidence="5 6" key="1">
    <citation type="submission" date="2019-12" db="EMBL/GenBank/DDBJ databases">
        <title>Nocardia sp. nov. ET3-3 isolated from soil.</title>
        <authorList>
            <person name="Kanchanasin P."/>
            <person name="Tanasupawat S."/>
            <person name="Yuki M."/>
            <person name="Kudo T."/>
        </authorList>
    </citation>
    <scope>NUCLEOTIDE SEQUENCE [LARGE SCALE GENOMIC DNA]</scope>
    <source>
        <strain evidence="5 6">ET3-3</strain>
    </source>
</reference>
<dbReference type="PRINTS" id="PR00420">
    <property type="entry name" value="RNGMNOXGNASE"/>
</dbReference>
<evidence type="ECO:0000259" key="4">
    <source>
        <dbReference type="Pfam" id="PF01494"/>
    </source>
</evidence>
<keyword evidence="5" id="KW-0503">Monooxygenase</keyword>
<dbReference type="PANTHER" id="PTHR43004">
    <property type="entry name" value="TRK SYSTEM POTASSIUM UPTAKE PROTEIN"/>
    <property type="match status" value="1"/>
</dbReference>
<evidence type="ECO:0000256" key="1">
    <source>
        <dbReference type="ARBA" id="ARBA00001974"/>
    </source>
</evidence>
<protein>
    <submittedName>
        <fullName evidence="5">FAD-binding monooxygenase</fullName>
    </submittedName>
</protein>
<dbReference type="SUPFAM" id="SSF51905">
    <property type="entry name" value="FAD/NAD(P)-binding domain"/>
    <property type="match status" value="1"/>
</dbReference>
<dbReference type="PANTHER" id="PTHR43004:SF19">
    <property type="entry name" value="BINDING MONOOXYGENASE, PUTATIVE (JCVI)-RELATED"/>
    <property type="match status" value="1"/>
</dbReference>
<dbReference type="Pfam" id="PF21274">
    <property type="entry name" value="Rng_hyd_C"/>
    <property type="match status" value="1"/>
</dbReference>
<dbReference type="AlphaFoldDB" id="A0A7K1V936"/>
<evidence type="ECO:0000313" key="5">
    <source>
        <dbReference type="EMBL" id="MVU83154.1"/>
    </source>
</evidence>
<dbReference type="EMBL" id="WRPP01000012">
    <property type="protein sequence ID" value="MVU83154.1"/>
    <property type="molecule type" value="Genomic_DNA"/>
</dbReference>
<keyword evidence="5" id="KW-0560">Oxidoreductase</keyword>
<dbReference type="InterPro" id="IPR036188">
    <property type="entry name" value="FAD/NAD-bd_sf"/>
</dbReference>
<dbReference type="InterPro" id="IPR002938">
    <property type="entry name" value="FAD-bd"/>
</dbReference>
<dbReference type="InterPro" id="IPR050641">
    <property type="entry name" value="RIFMO-like"/>
</dbReference>
<keyword evidence="6" id="KW-1185">Reference proteome</keyword>
<feature type="domain" description="FAD-binding" evidence="4">
    <location>
        <begin position="49"/>
        <end position="398"/>
    </location>
</feature>
<dbReference type="GO" id="GO:0016709">
    <property type="term" value="F:oxidoreductase activity, acting on paired donors, with incorporation or reduction of molecular oxygen, NAD(P)H as one donor, and incorporation of one atom of oxygen"/>
    <property type="evidence" value="ECO:0007669"/>
    <property type="project" value="UniProtKB-ARBA"/>
</dbReference>
<gene>
    <name evidence="5" type="ORF">GPX89_38685</name>
</gene>
<keyword evidence="2" id="KW-0285">Flavoprotein</keyword>
<accession>A0A7K1V936</accession>
<name>A0A7K1V936_9NOCA</name>
<sequence length="566" mass="60571">MEAGKDLESLPSSTYIAPRGLRQDPVDAAESPTVANVHGNGVVRVRDTDADVIIVGAGPTGLMLAAELRLAGVMPVVLERSPQLRTVPKANGLGGQIVQVLGYRGLTERLREIGSDAGPMTAVPFGGMQVDLSPLADSPLKAMHLPQPKLEQLLDDRASELGAQVRRGHAVIGVEQDDAAVTVEVQGPDSEYRLTAGYVVACDGTRSRVRDLAGIGFPGTTYPEVNRLGQVSVPDSVTVLADGTIEIDGYGVVPTGFTRTDHGVFAMGPVSPARTVMIQVTEDTAGETDDNEPMTLTELQDSIRRVLGVELPLTDPIRLSRYQFQARQAERYRAGRILVAGDAAHGFPMTGVGLNAGMLDAVNLAWKLAAELHGRAPAGLLDSYHDERHFAGTRIMMQTQAQVALRRGDDPAAQALRELFQEMLVDEPALHRLAALIAGTELRYPLPAPNRHPLTGTVVPDLPLRTEQGEGTVADLLHAARPVLLFLSDREDLRLLAEDWSDRVDLRTATAADRPADALLIRPDAHIAWAATVDESPDTAVPALRDALTTWFGAPDRAAVASMVSD</sequence>